<evidence type="ECO:0000256" key="6">
    <source>
        <dbReference type="SAM" id="MobiDB-lite"/>
    </source>
</evidence>
<keyword evidence="7" id="KW-0812">Transmembrane</keyword>
<keyword evidence="7" id="KW-1133">Transmembrane helix</keyword>
<dbReference type="AlphaFoldDB" id="A0A9N8H9T3"/>
<keyword evidence="9" id="KW-1185">Reference proteome</keyword>
<keyword evidence="8" id="KW-0808">Transferase</keyword>
<comment type="subcellular location">
    <subcellularLocation>
        <location evidence="1">Cell envelope</location>
    </subcellularLocation>
    <subcellularLocation>
        <location evidence="2">Membrane</location>
    </subcellularLocation>
</comment>
<dbReference type="GO" id="GO:0016020">
    <property type="term" value="C:membrane"/>
    <property type="evidence" value="ECO:0007669"/>
    <property type="project" value="UniProtKB-SubCell"/>
</dbReference>
<keyword evidence="8" id="KW-0418">Kinase</keyword>
<proteinExistence type="predicted"/>
<dbReference type="Pfam" id="PF00560">
    <property type="entry name" value="LRR_1"/>
    <property type="match status" value="1"/>
</dbReference>
<dbReference type="InterPro" id="IPR001611">
    <property type="entry name" value="Leu-rich_rpt"/>
</dbReference>
<evidence type="ECO:0000313" key="8">
    <source>
        <dbReference type="EMBL" id="CAB9502048.1"/>
    </source>
</evidence>
<accession>A0A9N8H9T3</accession>
<protein>
    <submittedName>
        <fullName evidence="8">Receptor-like protein kinase</fullName>
    </submittedName>
</protein>
<feature type="transmembrane region" description="Helical" evidence="7">
    <location>
        <begin position="97"/>
        <end position="121"/>
    </location>
</feature>
<evidence type="ECO:0000256" key="4">
    <source>
        <dbReference type="ARBA" id="ARBA00022737"/>
    </source>
</evidence>
<dbReference type="FunFam" id="3.80.10.10:FF:000400">
    <property type="entry name" value="Nuclear pore complex protein NUP107"/>
    <property type="match status" value="1"/>
</dbReference>
<evidence type="ECO:0000256" key="7">
    <source>
        <dbReference type="SAM" id="Phobius"/>
    </source>
</evidence>
<dbReference type="OrthoDB" id="56596at2759"/>
<evidence type="ECO:0000256" key="3">
    <source>
        <dbReference type="ARBA" id="ARBA00022729"/>
    </source>
</evidence>
<dbReference type="GO" id="GO:0016301">
    <property type="term" value="F:kinase activity"/>
    <property type="evidence" value="ECO:0007669"/>
    <property type="project" value="UniProtKB-KW"/>
</dbReference>
<dbReference type="PANTHER" id="PTHR48059:SF30">
    <property type="entry name" value="OS06G0587000 PROTEIN"/>
    <property type="match status" value="1"/>
</dbReference>
<keyword evidence="5 7" id="KW-0472">Membrane</keyword>
<dbReference type="SUPFAM" id="SSF52058">
    <property type="entry name" value="L domain-like"/>
    <property type="match status" value="1"/>
</dbReference>
<reference evidence="8" key="1">
    <citation type="submission" date="2020-06" db="EMBL/GenBank/DDBJ databases">
        <authorList>
            <consortium name="Plant Systems Biology data submission"/>
        </authorList>
    </citation>
    <scope>NUCLEOTIDE SEQUENCE</scope>
    <source>
        <strain evidence="8">D6</strain>
    </source>
</reference>
<evidence type="ECO:0000256" key="5">
    <source>
        <dbReference type="ARBA" id="ARBA00023136"/>
    </source>
</evidence>
<dbReference type="Gene3D" id="3.80.10.10">
    <property type="entry name" value="Ribonuclease Inhibitor"/>
    <property type="match status" value="1"/>
</dbReference>
<dbReference type="InterPro" id="IPR051848">
    <property type="entry name" value="PGIP"/>
</dbReference>
<evidence type="ECO:0000256" key="2">
    <source>
        <dbReference type="ARBA" id="ARBA00004370"/>
    </source>
</evidence>
<dbReference type="EMBL" id="CAICTM010000125">
    <property type="protein sequence ID" value="CAB9502048.1"/>
    <property type="molecule type" value="Genomic_DNA"/>
</dbReference>
<dbReference type="PANTHER" id="PTHR48059">
    <property type="entry name" value="POLYGALACTURONASE INHIBITOR 1"/>
    <property type="match status" value="1"/>
</dbReference>
<organism evidence="8 9">
    <name type="scientific">Seminavis robusta</name>
    <dbReference type="NCBI Taxonomy" id="568900"/>
    <lineage>
        <taxon>Eukaryota</taxon>
        <taxon>Sar</taxon>
        <taxon>Stramenopiles</taxon>
        <taxon>Ochrophyta</taxon>
        <taxon>Bacillariophyta</taxon>
        <taxon>Bacillariophyceae</taxon>
        <taxon>Bacillariophycidae</taxon>
        <taxon>Naviculales</taxon>
        <taxon>Naviculaceae</taxon>
        <taxon>Seminavis</taxon>
    </lineage>
</organism>
<keyword evidence="3" id="KW-0732">Signal</keyword>
<dbReference type="Proteomes" id="UP001153069">
    <property type="component" value="Unassembled WGS sequence"/>
</dbReference>
<comment type="caution">
    <text evidence="8">The sequence shown here is derived from an EMBL/GenBank/DDBJ whole genome shotgun (WGS) entry which is preliminary data.</text>
</comment>
<keyword evidence="4" id="KW-0677">Repeat</keyword>
<feature type="compositionally biased region" description="Polar residues" evidence="6">
    <location>
        <begin position="45"/>
        <end position="64"/>
    </location>
</feature>
<gene>
    <name evidence="8" type="ORF">SEMRO_126_G060410.1</name>
</gene>
<keyword evidence="8" id="KW-0675">Receptor</keyword>
<evidence type="ECO:0000256" key="1">
    <source>
        <dbReference type="ARBA" id="ARBA00004196"/>
    </source>
</evidence>
<dbReference type="InterPro" id="IPR032675">
    <property type="entry name" value="LRR_dom_sf"/>
</dbReference>
<feature type="region of interest" description="Disordered" evidence="6">
    <location>
        <begin position="36"/>
        <end position="64"/>
    </location>
</feature>
<name>A0A9N8H9T3_9STRA</name>
<sequence>MHPGAYASAPGTDLQRTTTLNRSLVGGATASRELAVAGSSDEGLPSSTNARNQSITTPADNNSGLVVANQVEQNEEPTQIARPDHVHGENKSTSMTCIISFLIGSLLVVGVIVGSICGAGLCSKEGDVETQAPTSFRYIVLEDIQNRIEEAFGPDYFPKNDQPEPTQPKFKALDWIVFEDPLQLDPDANNLLQRFIVALTYFQTSQESDWLYCGPSTTEETCWIHVHSLESLESRWLEGVHECQWAGIMCDREKNMTQLHLRDNGLNGPLPTELASLPALEELDFMRNQLTGTVPSIYGSFCSLSVLRLHDSQLSGGIPVELFGNNKLSSLSFSDNSLTGTVPTEVGLFDGVTLGFGSNSLSGSIPTELFQTGKGSGLIIVFNDNKV</sequence>
<evidence type="ECO:0000313" key="9">
    <source>
        <dbReference type="Proteomes" id="UP001153069"/>
    </source>
</evidence>